<dbReference type="OrthoDB" id="8197165at2759"/>
<evidence type="ECO:0000313" key="1">
    <source>
        <dbReference type="EMBL" id="GBL87848.1"/>
    </source>
</evidence>
<reference evidence="1 2" key="1">
    <citation type="journal article" date="2019" name="Sci. Rep.">
        <title>Orb-weaving spider Araneus ventricosus genome elucidates the spidroin gene catalogue.</title>
        <authorList>
            <person name="Kono N."/>
            <person name="Nakamura H."/>
            <person name="Ohtoshi R."/>
            <person name="Moran D.A.P."/>
            <person name="Shinohara A."/>
            <person name="Yoshida Y."/>
            <person name="Fujiwara M."/>
            <person name="Mori M."/>
            <person name="Tomita M."/>
            <person name="Arakawa K."/>
        </authorList>
    </citation>
    <scope>NUCLEOTIDE SEQUENCE [LARGE SCALE GENOMIC DNA]</scope>
</reference>
<comment type="caution">
    <text evidence="1">The sequence shown here is derived from an EMBL/GenBank/DDBJ whole genome shotgun (WGS) entry which is preliminary data.</text>
</comment>
<dbReference type="AlphaFoldDB" id="A0A4Y2B767"/>
<organism evidence="1 2">
    <name type="scientific">Araneus ventricosus</name>
    <name type="common">Orbweaver spider</name>
    <name type="synonym">Epeira ventricosa</name>
    <dbReference type="NCBI Taxonomy" id="182803"/>
    <lineage>
        <taxon>Eukaryota</taxon>
        <taxon>Metazoa</taxon>
        <taxon>Ecdysozoa</taxon>
        <taxon>Arthropoda</taxon>
        <taxon>Chelicerata</taxon>
        <taxon>Arachnida</taxon>
        <taxon>Araneae</taxon>
        <taxon>Araneomorphae</taxon>
        <taxon>Entelegynae</taxon>
        <taxon>Araneoidea</taxon>
        <taxon>Araneidae</taxon>
        <taxon>Araneus</taxon>
    </lineage>
</organism>
<keyword evidence="2" id="KW-1185">Reference proteome</keyword>
<proteinExistence type="predicted"/>
<dbReference type="EMBL" id="BGPR01000056">
    <property type="protein sequence ID" value="GBL87848.1"/>
    <property type="molecule type" value="Genomic_DNA"/>
</dbReference>
<gene>
    <name evidence="1" type="ORF">AVEN_192029_1</name>
</gene>
<sequence length="140" mass="15979">MREKIKSLKKTNVELHGCSIEITSEFNETMVDGKVCNALAFNKSTPRCYICNATSKEMNKLDAVQKKTCNLETFSWGFSTLHAFIKFMECLLHISYRLDIKTCQVLMPEHKISVNSRTKNIIKQIRKETGLLLDTTKQGG</sequence>
<name>A0A4Y2B767_ARAVE</name>
<protein>
    <submittedName>
        <fullName evidence="1">Uncharacterized protein</fullName>
    </submittedName>
</protein>
<accession>A0A4Y2B767</accession>
<evidence type="ECO:0000313" key="2">
    <source>
        <dbReference type="Proteomes" id="UP000499080"/>
    </source>
</evidence>
<dbReference type="Proteomes" id="UP000499080">
    <property type="component" value="Unassembled WGS sequence"/>
</dbReference>